<name>A0AAV1EUX2_XYRNO</name>
<feature type="compositionally biased region" description="Basic and acidic residues" evidence="1">
    <location>
        <begin position="1"/>
        <end position="10"/>
    </location>
</feature>
<evidence type="ECO:0000313" key="3">
    <source>
        <dbReference type="Proteomes" id="UP001178508"/>
    </source>
</evidence>
<accession>A0AAV1EUX2</accession>
<sequence>MGGKKERTAAGDHTVTPKSPIVPGWKALRRAFVNPGVKKPCKYPSFINMTWSRSAKCKEALLQAWGAGSFREKGRRRGFSEPEKKIPQAPLPTQTLSTPALQSSLSLRLKHKNGGDLRKEKTRE</sequence>
<protein>
    <submittedName>
        <fullName evidence="2">Uncharacterized protein</fullName>
    </submittedName>
</protein>
<dbReference type="EMBL" id="OY660866">
    <property type="protein sequence ID" value="CAJ1052528.1"/>
    <property type="molecule type" value="Genomic_DNA"/>
</dbReference>
<reference evidence="2" key="1">
    <citation type="submission" date="2023-08" db="EMBL/GenBank/DDBJ databases">
        <authorList>
            <person name="Alioto T."/>
            <person name="Alioto T."/>
            <person name="Gomez Garrido J."/>
        </authorList>
    </citation>
    <scope>NUCLEOTIDE SEQUENCE</scope>
</reference>
<dbReference type="AlphaFoldDB" id="A0AAV1EUX2"/>
<proteinExistence type="predicted"/>
<feature type="compositionally biased region" description="Polar residues" evidence="1">
    <location>
        <begin position="91"/>
        <end position="106"/>
    </location>
</feature>
<organism evidence="2 3">
    <name type="scientific">Xyrichtys novacula</name>
    <name type="common">Pearly razorfish</name>
    <name type="synonym">Hemipteronotus novacula</name>
    <dbReference type="NCBI Taxonomy" id="13765"/>
    <lineage>
        <taxon>Eukaryota</taxon>
        <taxon>Metazoa</taxon>
        <taxon>Chordata</taxon>
        <taxon>Craniata</taxon>
        <taxon>Vertebrata</taxon>
        <taxon>Euteleostomi</taxon>
        <taxon>Actinopterygii</taxon>
        <taxon>Neopterygii</taxon>
        <taxon>Teleostei</taxon>
        <taxon>Neoteleostei</taxon>
        <taxon>Acanthomorphata</taxon>
        <taxon>Eupercaria</taxon>
        <taxon>Labriformes</taxon>
        <taxon>Labridae</taxon>
        <taxon>Xyrichtys</taxon>
    </lineage>
</organism>
<evidence type="ECO:0000256" key="1">
    <source>
        <dbReference type="SAM" id="MobiDB-lite"/>
    </source>
</evidence>
<feature type="region of interest" description="Disordered" evidence="1">
    <location>
        <begin position="72"/>
        <end position="124"/>
    </location>
</feature>
<gene>
    <name evidence="2" type="ORF">XNOV1_A037173</name>
</gene>
<feature type="compositionally biased region" description="Basic and acidic residues" evidence="1">
    <location>
        <begin position="113"/>
        <end position="124"/>
    </location>
</feature>
<keyword evidence="3" id="KW-1185">Reference proteome</keyword>
<feature type="region of interest" description="Disordered" evidence="1">
    <location>
        <begin position="1"/>
        <end position="21"/>
    </location>
</feature>
<dbReference type="Proteomes" id="UP001178508">
    <property type="component" value="Chromosome 3"/>
</dbReference>
<evidence type="ECO:0000313" key="2">
    <source>
        <dbReference type="EMBL" id="CAJ1052528.1"/>
    </source>
</evidence>